<dbReference type="InterPro" id="IPR019734">
    <property type="entry name" value="TPR_rpt"/>
</dbReference>
<sequence length="834" mass="89362">MSSWRRPPVLMRMFGLTCLLVALAALFTMLGLDAADKVASVLGAFSGVLGLVVAGVGLSQARATQQEAAEAATEQLMTLSRALRRPPAIPARATQSLPKDIPDFVNRDAMLRRIGDAAGSAAANTGAICTINGMAGVGKTTLAVHAAHGLADSFPDGALFLDLHGHSADQAPVSPNRALEALLHALGLGPEQVPESLEERAALWRSQTADSRQLVLLDNAADWGQVVPLIPAGPCLTIITSRRRLVLDGGSVVGLNALATQDAVQLLNRVVGAERLRGHSDEVREIVTRCGRLPLAVRLVAGHLQSHPAWTPGNLLSEMTASGGRDDVPVPGQNGVMAALHPSYEGIAPDHQRLLRRLALHPGPEFGVHAAAMLYGGSLAETVAGLDALSDQSLLEEPAYRRYRMHDLVRDYVSRRAHEDPPAEASAAEDRVIDYYTVVTLRAERIINLLGSRDFEHEVEHPPSEIPAFASHTEAMTWLEIERPNLHACVELAVDTGRPARAARLARAMAYFLRLGGHWQDAADLCRRAARWCADLGDATCAADMKFLSGDIARLSGHQSEARAFYEEALEVYHDLADRHWEARTLHSIGDIERTQRRYDEAIGIYTRALNAYVSTGNRLATARALHSIADAHRLAGAGEAAMDHYQTILGIYRELNDPVGTARALHGIADVHVLNGDGARALPSFQDALRTYRELGDRLGEADTLSSLGVAHIAGGNHGEGVRHLREALDLYVALGDHRQEARTLMTLGRTAAAAGDLEEATTSCAASVVAAQELDDPILRADAERALGAVLLSAGRRDEAAARFRTALTLLRNLGSPLAEAVQAELDQAGDS</sequence>
<dbReference type="InterPro" id="IPR042197">
    <property type="entry name" value="Apaf_helical"/>
</dbReference>
<name>A0ABV4Q8M2_9ACTN</name>
<dbReference type="RefSeq" id="WP_371948705.1">
    <property type="nucleotide sequence ID" value="NZ_JAXCEI010000003.1"/>
</dbReference>
<gene>
    <name evidence="1" type="ORF">SM611_09100</name>
</gene>
<dbReference type="EMBL" id="JAXCEI010000003">
    <property type="protein sequence ID" value="MFA1539085.1"/>
    <property type="molecule type" value="Genomic_DNA"/>
</dbReference>
<protein>
    <submittedName>
        <fullName evidence="1">Tetratricopeptide repeat protein</fullName>
    </submittedName>
</protein>
<organism evidence="1 2">
    <name type="scientific">Actinomadura monticuli</name>
    <dbReference type="NCBI Taxonomy" id="3097367"/>
    <lineage>
        <taxon>Bacteria</taxon>
        <taxon>Bacillati</taxon>
        <taxon>Actinomycetota</taxon>
        <taxon>Actinomycetes</taxon>
        <taxon>Streptosporangiales</taxon>
        <taxon>Thermomonosporaceae</taxon>
        <taxon>Actinomadura</taxon>
    </lineage>
</organism>
<dbReference type="SUPFAM" id="SSF52540">
    <property type="entry name" value="P-loop containing nucleoside triphosphate hydrolases"/>
    <property type="match status" value="1"/>
</dbReference>
<dbReference type="Gene3D" id="1.10.8.430">
    <property type="entry name" value="Helical domain of apoptotic protease-activating factors"/>
    <property type="match status" value="1"/>
</dbReference>
<proteinExistence type="predicted"/>
<dbReference type="InterPro" id="IPR027417">
    <property type="entry name" value="P-loop_NTPase"/>
</dbReference>
<dbReference type="SMART" id="SM00028">
    <property type="entry name" value="TPR"/>
    <property type="match status" value="7"/>
</dbReference>
<keyword evidence="2" id="KW-1185">Reference proteome</keyword>
<dbReference type="SUPFAM" id="SSF48452">
    <property type="entry name" value="TPR-like"/>
    <property type="match status" value="2"/>
</dbReference>
<dbReference type="PANTHER" id="PTHR47691">
    <property type="entry name" value="REGULATOR-RELATED"/>
    <property type="match status" value="1"/>
</dbReference>
<dbReference type="PANTHER" id="PTHR47691:SF3">
    <property type="entry name" value="HTH-TYPE TRANSCRIPTIONAL REGULATOR RV0890C-RELATED"/>
    <property type="match status" value="1"/>
</dbReference>
<dbReference type="Gene3D" id="1.25.40.10">
    <property type="entry name" value="Tetratricopeptide repeat domain"/>
    <property type="match status" value="2"/>
</dbReference>
<dbReference type="Gene3D" id="3.40.50.300">
    <property type="entry name" value="P-loop containing nucleotide triphosphate hydrolases"/>
    <property type="match status" value="1"/>
</dbReference>
<dbReference type="InterPro" id="IPR011990">
    <property type="entry name" value="TPR-like_helical_dom_sf"/>
</dbReference>
<comment type="caution">
    <text evidence="1">The sequence shown here is derived from an EMBL/GenBank/DDBJ whole genome shotgun (WGS) entry which is preliminary data.</text>
</comment>
<evidence type="ECO:0000313" key="2">
    <source>
        <dbReference type="Proteomes" id="UP001569963"/>
    </source>
</evidence>
<dbReference type="Proteomes" id="UP001569963">
    <property type="component" value="Unassembled WGS sequence"/>
</dbReference>
<evidence type="ECO:0000313" key="1">
    <source>
        <dbReference type="EMBL" id="MFA1539085.1"/>
    </source>
</evidence>
<reference evidence="1 2" key="1">
    <citation type="submission" date="2023-11" db="EMBL/GenBank/DDBJ databases">
        <title>Actinomadura monticuli sp. nov., isolated from volcanic ash.</title>
        <authorList>
            <person name="Lee S.D."/>
            <person name="Yang H."/>
            <person name="Kim I.S."/>
        </authorList>
    </citation>
    <scope>NUCLEOTIDE SEQUENCE [LARGE SCALE GENOMIC DNA]</scope>
    <source>
        <strain evidence="1 2">DLS-62</strain>
    </source>
</reference>
<dbReference type="PRINTS" id="PR00364">
    <property type="entry name" value="DISEASERSIST"/>
</dbReference>
<dbReference type="Pfam" id="PF13424">
    <property type="entry name" value="TPR_12"/>
    <property type="match status" value="2"/>
</dbReference>
<accession>A0ABV4Q8M2</accession>